<protein>
    <submittedName>
        <fullName evidence="2">Uncharacterized protein</fullName>
    </submittedName>
</protein>
<dbReference type="EMBL" id="CAJZBQ010000050">
    <property type="protein sequence ID" value="CAG9329888.1"/>
    <property type="molecule type" value="Genomic_DNA"/>
</dbReference>
<sequence length="324" mass="38340">MEDIEKKIYDLFKYTFTTNCDIDEAPMTQEELDTLDDLQPYEILENLKDIITDLLNFKKQFKTTEAAELINRADQFEKMLQKLEADIRTHIKIEQQMKLQLDIAKSKVEEYEKGNKNAKMPKNHLKLRLDLKLGHSPKQTKEEKAVSYRENYKEIDKIKKKYEEKLQQITEESENKEKNIKQLEIELAKLKIVVEDKEKENEKIKNQLNIEKNVINLKRLEQRTIINSGYLKKKLEEKPLGILRFNSQIKDRTPIKDVKIRKASRKSLGGNESAKDSSPYGVWHEINSSFKKITMFKKSDIMSHKHFRSFSEYDRPQSLKKLAT</sequence>
<evidence type="ECO:0000313" key="2">
    <source>
        <dbReference type="EMBL" id="CAG9329888.1"/>
    </source>
</evidence>
<gene>
    <name evidence="2" type="ORF">BSTOLATCC_MIC50004</name>
</gene>
<dbReference type="AlphaFoldDB" id="A0AAU9JZ74"/>
<reference evidence="2" key="1">
    <citation type="submission" date="2021-09" db="EMBL/GenBank/DDBJ databases">
        <authorList>
            <consortium name="AG Swart"/>
            <person name="Singh M."/>
            <person name="Singh A."/>
            <person name="Seah K."/>
            <person name="Emmerich C."/>
        </authorList>
    </citation>
    <scope>NUCLEOTIDE SEQUENCE</scope>
    <source>
        <strain evidence="2">ATCC30299</strain>
    </source>
</reference>
<evidence type="ECO:0000256" key="1">
    <source>
        <dbReference type="SAM" id="Coils"/>
    </source>
</evidence>
<accession>A0AAU9JZ74</accession>
<comment type="caution">
    <text evidence="2">The sequence shown here is derived from an EMBL/GenBank/DDBJ whole genome shotgun (WGS) entry which is preliminary data.</text>
</comment>
<dbReference type="Proteomes" id="UP001162131">
    <property type="component" value="Unassembled WGS sequence"/>
</dbReference>
<name>A0AAU9JZ74_9CILI</name>
<keyword evidence="1" id="KW-0175">Coiled coil</keyword>
<evidence type="ECO:0000313" key="3">
    <source>
        <dbReference type="Proteomes" id="UP001162131"/>
    </source>
</evidence>
<feature type="coiled-coil region" evidence="1">
    <location>
        <begin position="145"/>
        <end position="214"/>
    </location>
</feature>
<organism evidence="2 3">
    <name type="scientific">Blepharisma stoltei</name>
    <dbReference type="NCBI Taxonomy" id="1481888"/>
    <lineage>
        <taxon>Eukaryota</taxon>
        <taxon>Sar</taxon>
        <taxon>Alveolata</taxon>
        <taxon>Ciliophora</taxon>
        <taxon>Postciliodesmatophora</taxon>
        <taxon>Heterotrichea</taxon>
        <taxon>Heterotrichida</taxon>
        <taxon>Blepharismidae</taxon>
        <taxon>Blepharisma</taxon>
    </lineage>
</organism>
<keyword evidence="3" id="KW-1185">Reference proteome</keyword>
<proteinExistence type="predicted"/>
<feature type="coiled-coil region" evidence="1">
    <location>
        <begin position="66"/>
        <end position="93"/>
    </location>
</feature>